<comment type="caution">
    <text evidence="1">The sequence shown here is derived from an EMBL/GenBank/DDBJ whole genome shotgun (WGS) entry which is preliminary data.</text>
</comment>
<dbReference type="Proteomes" id="UP001164539">
    <property type="component" value="Chromosome 13"/>
</dbReference>
<organism evidence="1 2">
    <name type="scientific">Melia azedarach</name>
    <name type="common">Chinaberry tree</name>
    <dbReference type="NCBI Taxonomy" id="155640"/>
    <lineage>
        <taxon>Eukaryota</taxon>
        <taxon>Viridiplantae</taxon>
        <taxon>Streptophyta</taxon>
        <taxon>Embryophyta</taxon>
        <taxon>Tracheophyta</taxon>
        <taxon>Spermatophyta</taxon>
        <taxon>Magnoliopsida</taxon>
        <taxon>eudicotyledons</taxon>
        <taxon>Gunneridae</taxon>
        <taxon>Pentapetalae</taxon>
        <taxon>rosids</taxon>
        <taxon>malvids</taxon>
        <taxon>Sapindales</taxon>
        <taxon>Meliaceae</taxon>
        <taxon>Melia</taxon>
    </lineage>
</organism>
<name>A0ACC1WT63_MELAZ</name>
<gene>
    <name evidence="1" type="ORF">OWV82_022462</name>
</gene>
<keyword evidence="1" id="KW-0645">Protease</keyword>
<keyword evidence="2" id="KW-1185">Reference proteome</keyword>
<keyword evidence="1" id="KW-0378">Hydrolase</keyword>
<evidence type="ECO:0000313" key="2">
    <source>
        <dbReference type="Proteomes" id="UP001164539"/>
    </source>
</evidence>
<dbReference type="EMBL" id="CM051406">
    <property type="protein sequence ID" value="KAJ4702400.1"/>
    <property type="molecule type" value="Genomic_DNA"/>
</dbReference>
<protein>
    <submittedName>
        <fullName evidence="1">Senescence-specific cysteine protease</fullName>
    </submittedName>
</protein>
<sequence>MAFTLEKYFAIAVLMILATWASQAVSRTLNEASVEEKFEQWIAQHGRTYEDGLEKDRRFNIFKDNLALVEQVNNAGNRFFKLAMNKFADLTPEEFIASHTGFKMSSHSKKVKKNAPTAHKNSEAPPPSWNWKEKGAVTPVKDQRRCGSCWAFSAVAAVEGITAIKTGKLVSLSEQQLVDCATNGNNQGCKGGMMDDAFKYIIENQGIASEKTYPYEGMDGTCDKEKAEERAAQITKYEDVASNDEGALLNAVANQPVSVAIDASNLQLYDGGIFDGECGTSLNHGVTVVGYGTSEEGKKYWLIKNSWGSDWGEGGYFRLQREGGAPEGQCGVAMSASYPVADE</sequence>
<evidence type="ECO:0000313" key="1">
    <source>
        <dbReference type="EMBL" id="KAJ4702400.1"/>
    </source>
</evidence>
<reference evidence="1 2" key="1">
    <citation type="journal article" date="2023" name="Science">
        <title>Complex scaffold remodeling in plant triterpene biosynthesis.</title>
        <authorList>
            <person name="De La Pena R."/>
            <person name="Hodgson H."/>
            <person name="Liu J.C."/>
            <person name="Stephenson M.J."/>
            <person name="Martin A.C."/>
            <person name="Owen C."/>
            <person name="Harkess A."/>
            <person name="Leebens-Mack J."/>
            <person name="Jimenez L.E."/>
            <person name="Osbourn A."/>
            <person name="Sattely E.S."/>
        </authorList>
    </citation>
    <scope>NUCLEOTIDE SEQUENCE [LARGE SCALE GENOMIC DNA]</scope>
    <source>
        <strain evidence="2">cv. JPN11</strain>
        <tissue evidence="1">Leaf</tissue>
    </source>
</reference>
<proteinExistence type="predicted"/>
<accession>A0ACC1WT63</accession>